<evidence type="ECO:0000256" key="5">
    <source>
        <dbReference type="SAM" id="MobiDB-lite"/>
    </source>
</evidence>
<evidence type="ECO:0000256" key="3">
    <source>
        <dbReference type="ARBA" id="ARBA00022833"/>
    </source>
</evidence>
<feature type="compositionally biased region" description="Polar residues" evidence="5">
    <location>
        <begin position="436"/>
        <end position="450"/>
    </location>
</feature>
<reference evidence="7" key="1">
    <citation type="journal article" date="2020" name="Stud. Mycol.">
        <title>101 Dothideomycetes genomes: a test case for predicting lifestyles and emergence of pathogens.</title>
        <authorList>
            <person name="Haridas S."/>
            <person name="Albert R."/>
            <person name="Binder M."/>
            <person name="Bloem J."/>
            <person name="Labutti K."/>
            <person name="Salamov A."/>
            <person name="Andreopoulos B."/>
            <person name="Baker S."/>
            <person name="Barry K."/>
            <person name="Bills G."/>
            <person name="Bluhm B."/>
            <person name="Cannon C."/>
            <person name="Castanera R."/>
            <person name="Culley D."/>
            <person name="Daum C."/>
            <person name="Ezra D."/>
            <person name="Gonzalez J."/>
            <person name="Henrissat B."/>
            <person name="Kuo A."/>
            <person name="Liang C."/>
            <person name="Lipzen A."/>
            <person name="Lutzoni F."/>
            <person name="Magnuson J."/>
            <person name="Mondo S."/>
            <person name="Nolan M."/>
            <person name="Ohm R."/>
            <person name="Pangilinan J."/>
            <person name="Park H.-J."/>
            <person name="Ramirez L."/>
            <person name="Alfaro M."/>
            <person name="Sun H."/>
            <person name="Tritt A."/>
            <person name="Yoshinaga Y."/>
            <person name="Zwiers L.-H."/>
            <person name="Turgeon B."/>
            <person name="Goodwin S."/>
            <person name="Spatafora J."/>
            <person name="Crous P."/>
            <person name="Grigoriev I."/>
        </authorList>
    </citation>
    <scope>NUCLEOTIDE SEQUENCE</scope>
    <source>
        <strain evidence="7">CBS 119925</strain>
    </source>
</reference>
<evidence type="ECO:0000313" key="8">
    <source>
        <dbReference type="Proteomes" id="UP000799440"/>
    </source>
</evidence>
<feature type="compositionally biased region" description="Basic and acidic residues" evidence="5">
    <location>
        <begin position="1"/>
        <end position="10"/>
    </location>
</feature>
<evidence type="ECO:0000313" key="7">
    <source>
        <dbReference type="EMBL" id="KAF2751289.1"/>
    </source>
</evidence>
<protein>
    <recommendedName>
        <fullName evidence="6">SP-RING-type domain-containing protein</fullName>
    </recommendedName>
</protein>
<dbReference type="PANTHER" id="PTHR10782:SF4">
    <property type="entry name" value="TONALLI, ISOFORM E"/>
    <property type="match status" value="1"/>
</dbReference>
<dbReference type="GO" id="GO:0061665">
    <property type="term" value="F:SUMO ligase activity"/>
    <property type="evidence" value="ECO:0007669"/>
    <property type="project" value="TreeGrafter"/>
</dbReference>
<organism evidence="7 8">
    <name type="scientific">Sporormia fimetaria CBS 119925</name>
    <dbReference type="NCBI Taxonomy" id="1340428"/>
    <lineage>
        <taxon>Eukaryota</taxon>
        <taxon>Fungi</taxon>
        <taxon>Dikarya</taxon>
        <taxon>Ascomycota</taxon>
        <taxon>Pezizomycotina</taxon>
        <taxon>Dothideomycetes</taxon>
        <taxon>Pleosporomycetidae</taxon>
        <taxon>Pleosporales</taxon>
        <taxon>Sporormiaceae</taxon>
        <taxon>Sporormia</taxon>
    </lineage>
</organism>
<proteinExistence type="predicted"/>
<gene>
    <name evidence="7" type="ORF">M011DRAFT_109152</name>
</gene>
<evidence type="ECO:0000256" key="2">
    <source>
        <dbReference type="ARBA" id="ARBA00022771"/>
    </source>
</evidence>
<feature type="region of interest" description="Disordered" evidence="5">
    <location>
        <begin position="1"/>
        <end position="145"/>
    </location>
</feature>
<name>A0A6A6VN84_9PLEO</name>
<keyword evidence="3" id="KW-0862">Zinc</keyword>
<dbReference type="GO" id="GO:0000785">
    <property type="term" value="C:chromatin"/>
    <property type="evidence" value="ECO:0007669"/>
    <property type="project" value="TreeGrafter"/>
</dbReference>
<feature type="compositionally biased region" description="Polar residues" evidence="5">
    <location>
        <begin position="79"/>
        <end position="88"/>
    </location>
</feature>
<dbReference type="InterPro" id="IPR004181">
    <property type="entry name" value="Znf_MIZ"/>
</dbReference>
<dbReference type="InterPro" id="IPR013083">
    <property type="entry name" value="Znf_RING/FYVE/PHD"/>
</dbReference>
<keyword evidence="2 4" id="KW-0863">Zinc-finger</keyword>
<feature type="compositionally biased region" description="Polar residues" evidence="5">
    <location>
        <begin position="105"/>
        <end position="116"/>
    </location>
</feature>
<evidence type="ECO:0000256" key="4">
    <source>
        <dbReference type="PROSITE-ProRule" id="PRU00452"/>
    </source>
</evidence>
<evidence type="ECO:0000259" key="6">
    <source>
        <dbReference type="PROSITE" id="PS51044"/>
    </source>
</evidence>
<dbReference type="GO" id="GO:0016925">
    <property type="term" value="P:protein sumoylation"/>
    <property type="evidence" value="ECO:0007669"/>
    <property type="project" value="TreeGrafter"/>
</dbReference>
<dbReference type="Gene3D" id="3.30.40.10">
    <property type="entry name" value="Zinc/RING finger domain, C3HC4 (zinc finger)"/>
    <property type="match status" value="1"/>
</dbReference>
<accession>A0A6A6VN84</accession>
<dbReference type="EMBL" id="MU006562">
    <property type="protein sequence ID" value="KAF2751289.1"/>
    <property type="molecule type" value="Genomic_DNA"/>
</dbReference>
<dbReference type="Pfam" id="PF02891">
    <property type="entry name" value="zf-MIZ"/>
    <property type="match status" value="1"/>
</dbReference>
<feature type="region of interest" description="Disordered" evidence="5">
    <location>
        <begin position="392"/>
        <end position="451"/>
    </location>
</feature>
<keyword evidence="8" id="KW-1185">Reference proteome</keyword>
<feature type="domain" description="SP-RING-type" evidence="6">
    <location>
        <begin position="679"/>
        <end position="769"/>
    </location>
</feature>
<dbReference type="Proteomes" id="UP000799440">
    <property type="component" value="Unassembled WGS sequence"/>
</dbReference>
<dbReference type="OrthoDB" id="27975at2759"/>
<feature type="compositionally biased region" description="Pro residues" evidence="5">
    <location>
        <begin position="119"/>
        <end position="139"/>
    </location>
</feature>
<dbReference type="PROSITE" id="PS51044">
    <property type="entry name" value="ZF_SP_RING"/>
    <property type="match status" value="1"/>
</dbReference>
<dbReference type="AlphaFoldDB" id="A0A6A6VN84"/>
<dbReference type="GO" id="GO:0008270">
    <property type="term" value="F:zinc ion binding"/>
    <property type="evidence" value="ECO:0007669"/>
    <property type="project" value="UniProtKB-KW"/>
</dbReference>
<evidence type="ECO:0000256" key="1">
    <source>
        <dbReference type="ARBA" id="ARBA00022723"/>
    </source>
</evidence>
<keyword evidence="1" id="KW-0479">Metal-binding</keyword>
<sequence length="825" mass="91024">MSRRASEESPHTLPARSSPLTPSLVPPAPSTGCAVTSPRQSHRRASFMPGSNREQPELNAPMLPVAATESAPLPPVPSQLLTQNSPHIINTPGVREMRPALQPPGHTSSGPSNTVVPPNHTPPQPGVPSTTLPPGPQVPHAPISPFSSAGCEAQLTAFRARLPASLTLTPPHQQRLDVLQAAVHHNDVVFVMVHQIYCLMAVDPTQLPQSIASHPSLGFFKGMMDDMMGTNDVLHPGVREFFAHFPMRTQALANQFPFYYAAQERRLLSLIEHSPKYRSQMTQWVDRRLPPISLELILFLGITSSRLQQIAFRMAVRHINIRLQQTGVPPSVLLSLEQKAVEIHIRDVCTLAARMGVEPNILTDAAARQPYIDEVNRAGSARELRDLYSSCQPQVQPQMPRPLVQRPQGTAPATLPSQPPLQRGQPSNIHHPGRPSTAQTNSSQAPTVRTSLLPPAGTVLSVQRQANPACFALHEADLRDATLRAEPSGSVLYQYFDGFIHGPTRLPEALTGVETWSFDVSPDIWQRIPKRVVPDGNRGEPDEYQISTSNFMLRLRCVKSLSDFTLLHVWAVADTAWIPAGFYHFNEKPLQPRRKIHYGKDLPIDLTALVQEGSNELKVAVLRDQADNRYRNYLLAIEMIRFAAEEEIVEMCLKNTRPAAEVLQAIKSKISGTSFSRADDDDITMMQANLTINLLDPFAMSTICEIPVRSKVCLHNDCFDLVTFLHSRKKQGEVSVADMWRCPICNADARPNKLLVDGFLQLVREELTKRNLLNTRAIVVDQDGNWEPKMVPLGSATPDVEVPVSTPVVTNGLPAGGGGEIIELD</sequence>
<dbReference type="PANTHER" id="PTHR10782">
    <property type="entry name" value="ZINC FINGER MIZ DOMAIN-CONTAINING PROTEIN"/>
    <property type="match status" value="1"/>
</dbReference>